<comment type="caution">
    <text evidence="1">The sequence shown here is derived from an EMBL/GenBank/DDBJ whole genome shotgun (WGS) entry which is preliminary data.</text>
</comment>
<reference evidence="1 2" key="1">
    <citation type="journal article" date="2021" name="Hortic Res">
        <title>High-quality reference genome and annotation aids understanding of berry development for evergreen blueberry (Vaccinium darrowii).</title>
        <authorList>
            <person name="Yu J."/>
            <person name="Hulse-Kemp A.M."/>
            <person name="Babiker E."/>
            <person name="Staton M."/>
        </authorList>
    </citation>
    <scope>NUCLEOTIDE SEQUENCE [LARGE SCALE GENOMIC DNA]</scope>
    <source>
        <strain evidence="2">cv. NJ 8807/NJ 8810</strain>
        <tissue evidence="1">Young leaf</tissue>
    </source>
</reference>
<sequence>MHSTADAAAEAEAQAQAINPLKRSFEVMNSKPHSTDTDNFRPREYQTKVFQIAMRRNTIAVLDTGAGKTMIAVMIIKDIAPSLDLSPPQKKKLIIFLAPTVHLVHQQFEVIRFHTHLKVEEYYGAKGVDEWNAECWEKEVNEHDVLVMTPQILLDALRKAFLSFEMVCVMIVDECHRATGNHPYTRIMKEFYHKSGNKPKIFGMTASPVIRKGVSSITDCEAQISELEGILDSQVYTIDDRTELEEIIPSAKETCIFYDPAVSFNMELKEKLESLWKKFDALLLELQGSMPSQYRDTEDKYKAIQKRLANDHAKLLYCLDDLGLLCTHEAVKVCIENAPSGTEECEFYRKSSLQYRNFLDEVLSAVNASLPPGNETLWDIGSHCSKTVAMGFISPKFYELLRLFQSFGESRQVLCLIFVERIITAKVVERVMKRIKNLSHFTVSYLTGSNSSIDAVAPKVQKETLASFRSGKVNLLFSTDVVEEGIHVPNCSSVIRFDLPKTVRSYIQSRGRARQNYSQFVLMLERGNIKQRDQIFDIIRSEYSMTDTAGNRDPDSCVLRACKIEETDAYYVESTGASVTADSSVNLIHRYCEKLPRDKYFTPKPNFQYLLSGDSYECKLTLPPSAAFQTLVGPLSTNSRLSKQLVCFDACKKLHQMGALSDHLLPVSEEPSESEANLLSRESASGAGTTKRKELHGTTCVRALSGTWGLKHEGATFQAYRLDFSCSKPEEQYSSFVLLMESRLDDDVGNIEVELYLVSKFVKSSVSSCGAVQLDAEQVRRARCFHELFFNGLFGKLFVGSRSSGGGRKFLLQSEGESLWDPSNMYLLLPLESSNVCSHDAWRVNWMGIDSCVSAVEFMKENAWLSAKQSDGDKGDSLLDGTNSTENDYISKDLIHLANKSVDLKNIRQLVVLAIHTGRIYSVLDVVDNTSAASPFDGNTDANSSNYSSFAAYFHKKYGITLMHPGQPLLLLKQSHNAHNLLVDFRSEGGACGKRFEVGSKTEVKKPQTHVHMPPELLVSIEIPISVIKSIYLLPSVMHRVESLMLASQLREEISCFRSDCRISSSLILEAITTLRCTESFSMERLELLGDSVLKYAVSCHLFLKYPKKHEGQLSSRRSWAVCNATLYKVGIDHNIQGYIRDGAFDPRRWVAPGQRSLRPFPCSCGVDSLEVPLDSKFQTEDTKVVVGKCCDRGHRWMGSKTVSDCVEALIGAYYVGGGLTAALYLMKWLSIGSELEPSLVDEAIASASLHSYIPKAKEIEILESKLAYEFSTKGLLLEAITHASEQELGVGYCYQRLEFLGDSVLDILITWHLYKSHTEIDPGELTDLRSASVNNENFAHAAVERNLHPHLQHCSGFLLDQITEYVKSVADSHSIAKPFQSVNGPKALGDMVESIAGAILIDTKLNLDEVWRIFKPILSPIVTPDKLELPPLRELIELCDSLGYFIKETCIKKGELLHAELRLQLKDVLLVGEGLGPSRKAAKGKAALHLLKELEGRGISSSKRRKPSPDSVGVLSSLDLGKDICSQTNADSSEPVAQKKQKTKINGLHSEKTTNPSQSNDSPTKSSGSIPVLPSINMKKGGPRVSLFELCKRLQWPIPTFKSAEDKSRTPIEFCEGSEKRTGFNSFTSTITLTIPDFGVIEVGGDPRADKKSSYDSAALLMLYELERQKQIVIGGGAV</sequence>
<dbReference type="EMBL" id="CM037158">
    <property type="protein sequence ID" value="KAH7851527.1"/>
    <property type="molecule type" value="Genomic_DNA"/>
</dbReference>
<gene>
    <name evidence="1" type="ORF">Vadar_013002</name>
</gene>
<keyword evidence="2" id="KW-1185">Reference proteome</keyword>
<dbReference type="Proteomes" id="UP000828048">
    <property type="component" value="Chromosome 8"/>
</dbReference>
<name>A0ACB7YD71_9ERIC</name>
<protein>
    <submittedName>
        <fullName evidence="1">Uncharacterized protein</fullName>
    </submittedName>
</protein>
<organism evidence="1 2">
    <name type="scientific">Vaccinium darrowii</name>
    <dbReference type="NCBI Taxonomy" id="229202"/>
    <lineage>
        <taxon>Eukaryota</taxon>
        <taxon>Viridiplantae</taxon>
        <taxon>Streptophyta</taxon>
        <taxon>Embryophyta</taxon>
        <taxon>Tracheophyta</taxon>
        <taxon>Spermatophyta</taxon>
        <taxon>Magnoliopsida</taxon>
        <taxon>eudicotyledons</taxon>
        <taxon>Gunneridae</taxon>
        <taxon>Pentapetalae</taxon>
        <taxon>asterids</taxon>
        <taxon>Ericales</taxon>
        <taxon>Ericaceae</taxon>
        <taxon>Vaccinioideae</taxon>
        <taxon>Vaccinieae</taxon>
        <taxon>Vaccinium</taxon>
    </lineage>
</organism>
<evidence type="ECO:0000313" key="2">
    <source>
        <dbReference type="Proteomes" id="UP000828048"/>
    </source>
</evidence>
<accession>A0ACB7YD71</accession>
<proteinExistence type="predicted"/>
<evidence type="ECO:0000313" key="1">
    <source>
        <dbReference type="EMBL" id="KAH7851527.1"/>
    </source>
</evidence>